<dbReference type="InterPro" id="IPR001638">
    <property type="entry name" value="Solute-binding_3/MltF_N"/>
</dbReference>
<organism evidence="4 5">
    <name type="scientific">Bradyrhizobium vignae</name>
    <dbReference type="NCBI Taxonomy" id="1549949"/>
    <lineage>
        <taxon>Bacteria</taxon>
        <taxon>Pseudomonadati</taxon>
        <taxon>Pseudomonadota</taxon>
        <taxon>Alphaproteobacteria</taxon>
        <taxon>Hyphomicrobiales</taxon>
        <taxon>Nitrobacteraceae</taxon>
        <taxon>Bradyrhizobium</taxon>
    </lineage>
</organism>
<dbReference type="RefSeq" id="WP_122405310.1">
    <property type="nucleotide sequence ID" value="NZ_LS398110.1"/>
</dbReference>
<dbReference type="PANTHER" id="PTHR35936:SF17">
    <property type="entry name" value="ARGININE-BINDING EXTRACELLULAR PROTEIN ARTP"/>
    <property type="match status" value="1"/>
</dbReference>
<dbReference type="EMBL" id="LS398110">
    <property type="protein sequence ID" value="SPP98135.1"/>
    <property type="molecule type" value="Genomic_DNA"/>
</dbReference>
<dbReference type="KEGG" id="bvz:BRAD3257_7397"/>
<dbReference type="Pfam" id="PF00497">
    <property type="entry name" value="SBP_bac_3"/>
    <property type="match status" value="1"/>
</dbReference>
<dbReference type="PANTHER" id="PTHR35936">
    <property type="entry name" value="MEMBRANE-BOUND LYTIC MUREIN TRANSGLYCOSYLASE F"/>
    <property type="match status" value="1"/>
</dbReference>
<sequence length="286" mass="30817">MRVTSKLSLLVLLIASFCHLSPTLAQTEDPLFASIRKAGGVKVAVVSLPPYMIMSPNGEATGASIDLQNMVLKGMGLPALTPVVTDWAAMIPSLQARHVDYVGAGWDITAETCKVVIFSTPYYALQAALYVLPGNPKHLTTVADVARGPALKVAIIGRSSDYRRYALSQGVKPEQILDVPDHEAAVASVRGGRVDAFLVGQFGISDPEQKGVEEVVDERSPITAGGAVFRKEDARFRDAFNEQLNLLIKKGAIQKLYEKYGIANGDARVRLLGKYTKASDFLPSCE</sequence>
<evidence type="ECO:0000259" key="3">
    <source>
        <dbReference type="SMART" id="SM00062"/>
    </source>
</evidence>
<evidence type="ECO:0000313" key="5">
    <source>
        <dbReference type="Proteomes" id="UP000246085"/>
    </source>
</evidence>
<dbReference type="SUPFAM" id="SSF53850">
    <property type="entry name" value="Periplasmic binding protein-like II"/>
    <property type="match status" value="1"/>
</dbReference>
<accession>A0A2U3Q9P3</accession>
<reference evidence="4 5" key="1">
    <citation type="submission" date="2018-03" db="EMBL/GenBank/DDBJ databases">
        <authorList>
            <person name="Gully D."/>
        </authorList>
    </citation>
    <scope>NUCLEOTIDE SEQUENCE [LARGE SCALE GENOMIC DNA]</scope>
    <source>
        <strain evidence="4">ORS3257</strain>
    </source>
</reference>
<dbReference type="Proteomes" id="UP000246085">
    <property type="component" value="Chromosome BRAD3257"/>
</dbReference>
<dbReference type="SMART" id="SM00062">
    <property type="entry name" value="PBPb"/>
    <property type="match status" value="1"/>
</dbReference>
<keyword evidence="1 2" id="KW-0732">Signal</keyword>
<evidence type="ECO:0000256" key="2">
    <source>
        <dbReference type="SAM" id="SignalP"/>
    </source>
</evidence>
<feature type="signal peptide" evidence="2">
    <location>
        <begin position="1"/>
        <end position="25"/>
    </location>
</feature>
<feature type="domain" description="Solute-binding protein family 3/N-terminal" evidence="3">
    <location>
        <begin position="40"/>
        <end position="264"/>
    </location>
</feature>
<evidence type="ECO:0000256" key="1">
    <source>
        <dbReference type="ARBA" id="ARBA00022729"/>
    </source>
</evidence>
<proteinExistence type="predicted"/>
<feature type="chain" id="PRO_5015551183" evidence="2">
    <location>
        <begin position="26"/>
        <end position="286"/>
    </location>
</feature>
<evidence type="ECO:0000313" key="4">
    <source>
        <dbReference type="EMBL" id="SPP98135.1"/>
    </source>
</evidence>
<dbReference type="AlphaFoldDB" id="A0A2U3Q9P3"/>
<gene>
    <name evidence="4" type="ORF">BRAD3257_7397</name>
</gene>
<dbReference type="Gene3D" id="3.40.190.10">
    <property type="entry name" value="Periplasmic binding protein-like II"/>
    <property type="match status" value="2"/>
</dbReference>
<name>A0A2U3Q9P3_9BRAD</name>
<protein>
    <submittedName>
        <fullName evidence="4">Putative ABC transporter, substrate binding protein (Amino acid)</fullName>
    </submittedName>
</protein>